<dbReference type="Gene3D" id="2.130.10.10">
    <property type="entry name" value="YVTN repeat-like/Quinoprotein amine dehydrogenase"/>
    <property type="match status" value="2"/>
</dbReference>
<accession>A0A168NC94</accession>
<dbReference type="PANTHER" id="PTHR16220:SF0">
    <property type="entry name" value="WD REPEAT-CONTAINING PROTEIN WRAP73"/>
    <property type="match status" value="1"/>
</dbReference>
<dbReference type="FunCoup" id="A0A168NC94">
    <property type="interactions" value="124"/>
</dbReference>
<dbReference type="SUPFAM" id="SSF50978">
    <property type="entry name" value="WD40 repeat-like"/>
    <property type="match status" value="1"/>
</dbReference>
<dbReference type="STRING" id="4829.A0A168NC94"/>
<gene>
    <name evidence="2" type="primary">ABSGL_05938.1 scaffold 7611</name>
</gene>
<dbReference type="EMBL" id="LT553181">
    <property type="protein sequence ID" value="SAM00257.1"/>
    <property type="molecule type" value="Genomic_DNA"/>
</dbReference>
<dbReference type="InterPro" id="IPR024977">
    <property type="entry name" value="Apc4-like_WD40_dom"/>
</dbReference>
<dbReference type="GO" id="GO:1990811">
    <property type="term" value="C:MWP complex"/>
    <property type="evidence" value="ECO:0007669"/>
    <property type="project" value="TreeGrafter"/>
</dbReference>
<evidence type="ECO:0000313" key="2">
    <source>
        <dbReference type="EMBL" id="SAM00257.1"/>
    </source>
</evidence>
<organism evidence="2">
    <name type="scientific">Absidia glauca</name>
    <name type="common">Pin mould</name>
    <dbReference type="NCBI Taxonomy" id="4829"/>
    <lineage>
        <taxon>Eukaryota</taxon>
        <taxon>Fungi</taxon>
        <taxon>Fungi incertae sedis</taxon>
        <taxon>Mucoromycota</taxon>
        <taxon>Mucoromycotina</taxon>
        <taxon>Mucoromycetes</taxon>
        <taxon>Mucorales</taxon>
        <taxon>Cunninghamellaceae</taxon>
        <taxon>Absidia</taxon>
    </lineage>
</organism>
<dbReference type="SMART" id="SM00320">
    <property type="entry name" value="WD40"/>
    <property type="match status" value="4"/>
</dbReference>
<dbReference type="InterPro" id="IPR015943">
    <property type="entry name" value="WD40/YVTN_repeat-like_dom_sf"/>
</dbReference>
<dbReference type="InterPro" id="IPR052778">
    <property type="entry name" value="Centrosome-WD_assoc"/>
</dbReference>
<dbReference type="Proteomes" id="UP000078561">
    <property type="component" value="Unassembled WGS sequence"/>
</dbReference>
<evidence type="ECO:0000259" key="1">
    <source>
        <dbReference type="Pfam" id="PF12894"/>
    </source>
</evidence>
<dbReference type="InterPro" id="IPR036322">
    <property type="entry name" value="WD40_repeat_dom_sf"/>
</dbReference>
<name>A0A168NC94_ABSGL</name>
<dbReference type="AlphaFoldDB" id="A0A168NC94"/>
<keyword evidence="3" id="KW-1185">Reference proteome</keyword>
<dbReference type="Pfam" id="PF12894">
    <property type="entry name" value="ANAPC4_WD40"/>
    <property type="match status" value="1"/>
</dbReference>
<dbReference type="PANTHER" id="PTHR16220">
    <property type="entry name" value="WD REPEAT PROTEIN 8-RELATED"/>
    <property type="match status" value="1"/>
</dbReference>
<dbReference type="OMA" id="NWCARID"/>
<evidence type="ECO:0000313" key="3">
    <source>
        <dbReference type="Proteomes" id="UP000078561"/>
    </source>
</evidence>
<dbReference type="OrthoDB" id="308690at2759"/>
<reference evidence="2" key="1">
    <citation type="submission" date="2016-04" db="EMBL/GenBank/DDBJ databases">
        <authorList>
            <person name="Evans L.H."/>
            <person name="Alamgir A."/>
            <person name="Owens N."/>
            <person name="Weber N.D."/>
            <person name="Virtaneva K."/>
            <person name="Barbian K."/>
            <person name="Babar A."/>
            <person name="Rosenke K."/>
        </authorList>
    </citation>
    <scope>NUCLEOTIDE SEQUENCE [LARGE SCALE GENOMIC DNA]</scope>
    <source>
        <strain evidence="2">CBS 101.48</strain>
    </source>
</reference>
<dbReference type="InParanoid" id="A0A168NC94"/>
<dbReference type="InterPro" id="IPR001680">
    <property type="entry name" value="WD40_rpt"/>
</dbReference>
<dbReference type="GO" id="GO:1990810">
    <property type="term" value="P:microtubule anchoring at mitotic spindle pole body"/>
    <property type="evidence" value="ECO:0007669"/>
    <property type="project" value="TreeGrafter"/>
</dbReference>
<feature type="domain" description="Anaphase-promoting complex subunit 4-like WD40" evidence="1">
    <location>
        <begin position="206"/>
        <end position="265"/>
    </location>
</feature>
<dbReference type="GO" id="GO:0005815">
    <property type="term" value="C:microtubule organizing center"/>
    <property type="evidence" value="ECO:0007669"/>
    <property type="project" value="TreeGrafter"/>
</dbReference>
<protein>
    <recommendedName>
        <fullName evidence="1">Anaphase-promoting complex subunit 4-like WD40 domain-containing protein</fullName>
    </recommendedName>
</protein>
<sequence>MDVTFSNVYQHSQHQCQISPDNKYVANASGTTVVIRGHSEKMIVMHVFETNHPVDWMGWAPNSQYLATMNLQHSIANVWSINDTNTKITLSDRRFGMAQAWWSPDSSTLLVSSDLDLRITLWMFIKNEIKYLYQPKIMDIGCVPSPDGKYMAIVEKKENKDYVNILDGKSFVLLQHFVLETTDVVKLVWSPDSLFLAAIDNCLYYKVVIYRLDGQQEFSYSAYEHGLGIKSIAWHGKLLAIGSYDGSIRLINTSSWQVVTTLSQANIIKAGKQEALTIYEEYQLPNMTQPTLDAKVGYQLISRRPLPLPLLRPEYNKHDPSIGIGECHFCMNGSLLATKNDAMPTTLWIWDLRTLDVCLIILQMNPVRHIKWNPKRPHLLAMVCGDENVYLVYPDANAALKIVPIAVPIGK</sequence>
<proteinExistence type="predicted"/>